<accession>A0A1G8ZTD0</accession>
<dbReference type="Pfam" id="PF13640">
    <property type="entry name" value="2OG-FeII_Oxy_3"/>
    <property type="match status" value="1"/>
</dbReference>
<dbReference type="InterPro" id="IPR051559">
    <property type="entry name" value="HIF_prolyl_hydroxylases"/>
</dbReference>
<reference evidence="9" key="1">
    <citation type="submission" date="2016-10" db="EMBL/GenBank/DDBJ databases">
        <authorList>
            <person name="Varghese N."/>
            <person name="Submissions S."/>
        </authorList>
    </citation>
    <scope>NUCLEOTIDE SEQUENCE [LARGE SCALE GENOMIC DNA]</scope>
    <source>
        <strain evidence="9">CBMB127</strain>
    </source>
</reference>
<dbReference type="EMBL" id="FNFX01000001">
    <property type="protein sequence ID" value="SDK18328.1"/>
    <property type="molecule type" value="Genomic_DNA"/>
</dbReference>
<dbReference type="InterPro" id="IPR044862">
    <property type="entry name" value="Pro_4_hyd_alph_FE2OG_OXY"/>
</dbReference>
<dbReference type="InterPro" id="IPR006620">
    <property type="entry name" value="Pro_4_hyd_alph"/>
</dbReference>
<dbReference type="STRING" id="492660.SAMN05192566_0510"/>
<dbReference type="GO" id="GO:0071456">
    <property type="term" value="P:cellular response to hypoxia"/>
    <property type="evidence" value="ECO:0007669"/>
    <property type="project" value="TreeGrafter"/>
</dbReference>
<organism evidence="8 9">
    <name type="scientific">Methylophilus rhizosphaerae</name>
    <dbReference type="NCBI Taxonomy" id="492660"/>
    <lineage>
        <taxon>Bacteria</taxon>
        <taxon>Pseudomonadati</taxon>
        <taxon>Pseudomonadota</taxon>
        <taxon>Betaproteobacteria</taxon>
        <taxon>Nitrosomonadales</taxon>
        <taxon>Methylophilaceae</taxon>
        <taxon>Methylophilus</taxon>
    </lineage>
</organism>
<dbReference type="OrthoDB" id="9783171at2"/>
<keyword evidence="9" id="KW-1185">Reference proteome</keyword>
<name>A0A1G8ZTD0_9PROT</name>
<evidence type="ECO:0000256" key="6">
    <source>
        <dbReference type="ARBA" id="ARBA00023004"/>
    </source>
</evidence>
<keyword evidence="3" id="KW-0847">Vitamin C</keyword>
<feature type="domain" description="Fe2OG dioxygenase" evidence="7">
    <location>
        <begin position="109"/>
        <end position="221"/>
    </location>
</feature>
<dbReference type="RefSeq" id="WP_091469392.1">
    <property type="nucleotide sequence ID" value="NZ_FNFX01000001.1"/>
</dbReference>
<gene>
    <name evidence="8" type="ORF">SAMN05192566_0510</name>
</gene>
<dbReference type="Gene3D" id="2.60.120.620">
    <property type="entry name" value="q2cbj1_9rhob like domain"/>
    <property type="match status" value="1"/>
</dbReference>
<evidence type="ECO:0000256" key="2">
    <source>
        <dbReference type="ARBA" id="ARBA00022723"/>
    </source>
</evidence>
<dbReference type="AlphaFoldDB" id="A0A1G8ZTD0"/>
<evidence type="ECO:0000256" key="5">
    <source>
        <dbReference type="ARBA" id="ARBA00023002"/>
    </source>
</evidence>
<comment type="cofactor">
    <cofactor evidence="1">
        <name>L-ascorbate</name>
        <dbReference type="ChEBI" id="CHEBI:38290"/>
    </cofactor>
</comment>
<dbReference type="Proteomes" id="UP000198629">
    <property type="component" value="Unassembled WGS sequence"/>
</dbReference>
<evidence type="ECO:0000313" key="9">
    <source>
        <dbReference type="Proteomes" id="UP000198629"/>
    </source>
</evidence>
<dbReference type="PANTHER" id="PTHR12907">
    <property type="entry name" value="EGL NINE HOMOLOG-RELATED"/>
    <property type="match status" value="1"/>
</dbReference>
<dbReference type="GO" id="GO:0008198">
    <property type="term" value="F:ferrous iron binding"/>
    <property type="evidence" value="ECO:0007669"/>
    <property type="project" value="TreeGrafter"/>
</dbReference>
<dbReference type="PANTHER" id="PTHR12907:SF26">
    <property type="entry name" value="HIF PROLYL HYDROXYLASE, ISOFORM C"/>
    <property type="match status" value="1"/>
</dbReference>
<dbReference type="GO" id="GO:0031543">
    <property type="term" value="F:peptidyl-proline dioxygenase activity"/>
    <property type="evidence" value="ECO:0007669"/>
    <property type="project" value="TreeGrafter"/>
</dbReference>
<keyword evidence="6" id="KW-0408">Iron</keyword>
<protein>
    <submittedName>
        <fullName evidence="8">SM-20-related protein</fullName>
    </submittedName>
</protein>
<dbReference type="GO" id="GO:0031418">
    <property type="term" value="F:L-ascorbic acid binding"/>
    <property type="evidence" value="ECO:0007669"/>
    <property type="project" value="UniProtKB-KW"/>
</dbReference>
<evidence type="ECO:0000313" key="8">
    <source>
        <dbReference type="EMBL" id="SDK18328.1"/>
    </source>
</evidence>
<keyword evidence="5" id="KW-0560">Oxidoreductase</keyword>
<keyword evidence="4" id="KW-0223">Dioxygenase</keyword>
<evidence type="ECO:0000256" key="3">
    <source>
        <dbReference type="ARBA" id="ARBA00022896"/>
    </source>
</evidence>
<dbReference type="InterPro" id="IPR005123">
    <property type="entry name" value="Oxoglu/Fe-dep_dioxygenase_dom"/>
</dbReference>
<evidence type="ECO:0000259" key="7">
    <source>
        <dbReference type="PROSITE" id="PS51471"/>
    </source>
</evidence>
<dbReference type="PROSITE" id="PS51471">
    <property type="entry name" value="FE2OG_OXY"/>
    <property type="match status" value="1"/>
</dbReference>
<proteinExistence type="predicted"/>
<sequence length="222" mass="24668">MNPPRISPVPLPDDTIETLLDTLTRQHYCVIDQVIPAELVHSLHELALARQQSGQMHQAGTSKAAIANPALRADQIAWLEDNDPHPSVQHYFALLAELQHLINRHFMMGLDSVEAHFAIYPAGSSGYATHLDQFSHHRHTIATGARALTATLYLNEDWTPDAGGELRLYLDEHAQAPGQEAAHLDISPLGGRLVLFLSARFWHAVLPAKHPRVSVTGWFKTR</sequence>
<evidence type="ECO:0000256" key="4">
    <source>
        <dbReference type="ARBA" id="ARBA00022964"/>
    </source>
</evidence>
<dbReference type="SMART" id="SM00702">
    <property type="entry name" value="P4Hc"/>
    <property type="match status" value="1"/>
</dbReference>
<evidence type="ECO:0000256" key="1">
    <source>
        <dbReference type="ARBA" id="ARBA00001961"/>
    </source>
</evidence>
<keyword evidence="2" id="KW-0479">Metal-binding</keyword>